<proteinExistence type="predicted"/>
<dbReference type="AlphaFoldDB" id="A0A2J6QGC8"/>
<feature type="transmembrane region" description="Helical" evidence="3">
    <location>
        <begin position="20"/>
        <end position="39"/>
    </location>
</feature>
<reference evidence="4 5" key="1">
    <citation type="submission" date="2016-05" db="EMBL/GenBank/DDBJ databases">
        <title>A degradative enzymes factory behind the ericoid mycorrhizal symbiosis.</title>
        <authorList>
            <consortium name="DOE Joint Genome Institute"/>
            <person name="Martino E."/>
            <person name="Morin E."/>
            <person name="Grelet G."/>
            <person name="Kuo A."/>
            <person name="Kohler A."/>
            <person name="Daghino S."/>
            <person name="Barry K."/>
            <person name="Choi C."/>
            <person name="Cichocki N."/>
            <person name="Clum A."/>
            <person name="Copeland A."/>
            <person name="Hainaut M."/>
            <person name="Haridas S."/>
            <person name="Labutti K."/>
            <person name="Lindquist E."/>
            <person name="Lipzen A."/>
            <person name="Khouja H.-R."/>
            <person name="Murat C."/>
            <person name="Ohm R."/>
            <person name="Olson A."/>
            <person name="Spatafora J."/>
            <person name="Veneault-Fourrey C."/>
            <person name="Henrissat B."/>
            <person name="Grigoriev I."/>
            <person name="Martin F."/>
            <person name="Perotto S."/>
        </authorList>
    </citation>
    <scope>NUCLEOTIDE SEQUENCE [LARGE SCALE GENOMIC DNA]</scope>
    <source>
        <strain evidence="4 5">UAMH 7357</strain>
    </source>
</reference>
<feature type="region of interest" description="Disordered" evidence="2">
    <location>
        <begin position="289"/>
        <end position="333"/>
    </location>
</feature>
<sequence length="333" mass="37930">MADVTLFEAPPPDPKHDMLWVGIGILIGYFVISFIIKALDKLRGDRMAKLGSMVNELKDLKNNIAASNRRIASLEDDVQQRNRTIQFRDNTIANERQQRAEAENENYRLLAEAEDENNRLRPFEMEANELRPQVGTLRDEIRDKNREITSLKVDIVKTRDDLQVAYQRFETVNQRAAEGKDVERNLRTFIREREVALDRIRAQHQEELDTLRENHDNEIEKLQQEREVEIEAVRANANSELDAIIITKNRELEMLRKQRDVYENTSFVSSHSSQSSRLAPTELGSASSLENLGQRSPASGLHSNFPAHELDSGVQASELGSSPKCQAKSGAGK</sequence>
<organism evidence="4 5">
    <name type="scientific">Hyaloscypha hepaticicola</name>
    <dbReference type="NCBI Taxonomy" id="2082293"/>
    <lineage>
        <taxon>Eukaryota</taxon>
        <taxon>Fungi</taxon>
        <taxon>Dikarya</taxon>
        <taxon>Ascomycota</taxon>
        <taxon>Pezizomycotina</taxon>
        <taxon>Leotiomycetes</taxon>
        <taxon>Helotiales</taxon>
        <taxon>Hyaloscyphaceae</taxon>
        <taxon>Hyaloscypha</taxon>
    </lineage>
</organism>
<dbReference type="OrthoDB" id="3538809at2759"/>
<keyword evidence="5" id="KW-1185">Reference proteome</keyword>
<protein>
    <submittedName>
        <fullName evidence="4">Uncharacterized protein</fullName>
    </submittedName>
</protein>
<feature type="compositionally biased region" description="Polar residues" evidence="2">
    <location>
        <begin position="314"/>
        <end position="324"/>
    </location>
</feature>
<evidence type="ECO:0000313" key="5">
    <source>
        <dbReference type="Proteomes" id="UP000235672"/>
    </source>
</evidence>
<gene>
    <name evidence="4" type="ORF">NA56DRAFT_430001</name>
</gene>
<keyword evidence="3" id="KW-0812">Transmembrane</keyword>
<keyword evidence="3" id="KW-1133">Transmembrane helix</keyword>
<keyword evidence="1" id="KW-0175">Coiled coil</keyword>
<evidence type="ECO:0000256" key="3">
    <source>
        <dbReference type="SAM" id="Phobius"/>
    </source>
</evidence>
<feature type="coiled-coil region" evidence="1">
    <location>
        <begin position="50"/>
        <end position="119"/>
    </location>
</feature>
<dbReference type="EMBL" id="KZ613470">
    <property type="protein sequence ID" value="PMD25278.1"/>
    <property type="molecule type" value="Genomic_DNA"/>
</dbReference>
<name>A0A2J6QGC8_9HELO</name>
<evidence type="ECO:0000313" key="4">
    <source>
        <dbReference type="EMBL" id="PMD25278.1"/>
    </source>
</evidence>
<evidence type="ECO:0000256" key="1">
    <source>
        <dbReference type="SAM" id="Coils"/>
    </source>
</evidence>
<dbReference type="Gene3D" id="1.10.287.1490">
    <property type="match status" value="1"/>
</dbReference>
<evidence type="ECO:0000256" key="2">
    <source>
        <dbReference type="SAM" id="MobiDB-lite"/>
    </source>
</evidence>
<feature type="coiled-coil region" evidence="1">
    <location>
        <begin position="201"/>
        <end position="265"/>
    </location>
</feature>
<dbReference type="Proteomes" id="UP000235672">
    <property type="component" value="Unassembled WGS sequence"/>
</dbReference>
<keyword evidence="3" id="KW-0472">Membrane</keyword>
<accession>A0A2J6QGC8</accession>